<accession>A0AAE1EDZ7</accession>
<evidence type="ECO:0000313" key="1">
    <source>
        <dbReference type="EMBL" id="KAK3802468.1"/>
    </source>
</evidence>
<name>A0AAE1EDZ7_9GAST</name>
<proteinExistence type="predicted"/>
<comment type="caution">
    <text evidence="1">The sequence shown here is derived from an EMBL/GenBank/DDBJ whole genome shotgun (WGS) entry which is preliminary data.</text>
</comment>
<dbReference type="Proteomes" id="UP001283361">
    <property type="component" value="Unassembled WGS sequence"/>
</dbReference>
<protein>
    <submittedName>
        <fullName evidence="1">Uncharacterized protein</fullName>
    </submittedName>
</protein>
<reference evidence="1" key="1">
    <citation type="journal article" date="2023" name="G3 (Bethesda)">
        <title>A reference genome for the long-term kleptoplast-retaining sea slug Elysia crispata morphotype clarki.</title>
        <authorList>
            <person name="Eastman K.E."/>
            <person name="Pendleton A.L."/>
            <person name="Shaikh M.A."/>
            <person name="Suttiyut T."/>
            <person name="Ogas R."/>
            <person name="Tomko P."/>
            <person name="Gavelis G."/>
            <person name="Widhalm J.R."/>
            <person name="Wisecaver J.H."/>
        </authorList>
    </citation>
    <scope>NUCLEOTIDE SEQUENCE</scope>
    <source>
        <strain evidence="1">ECLA1</strain>
    </source>
</reference>
<sequence length="74" mass="8289">MGLQREREPRVEVELNSAHGGKVNWAACWSQHCSQVPGHECIRKNNQISRSFSRVFYAALCVQSVGMLSDGDKV</sequence>
<keyword evidence="2" id="KW-1185">Reference proteome</keyword>
<organism evidence="1 2">
    <name type="scientific">Elysia crispata</name>
    <name type="common">lettuce slug</name>
    <dbReference type="NCBI Taxonomy" id="231223"/>
    <lineage>
        <taxon>Eukaryota</taxon>
        <taxon>Metazoa</taxon>
        <taxon>Spiralia</taxon>
        <taxon>Lophotrochozoa</taxon>
        <taxon>Mollusca</taxon>
        <taxon>Gastropoda</taxon>
        <taxon>Heterobranchia</taxon>
        <taxon>Euthyneura</taxon>
        <taxon>Panpulmonata</taxon>
        <taxon>Sacoglossa</taxon>
        <taxon>Placobranchoidea</taxon>
        <taxon>Plakobranchidae</taxon>
        <taxon>Elysia</taxon>
    </lineage>
</organism>
<dbReference type="EMBL" id="JAWDGP010000232">
    <property type="protein sequence ID" value="KAK3802468.1"/>
    <property type="molecule type" value="Genomic_DNA"/>
</dbReference>
<evidence type="ECO:0000313" key="2">
    <source>
        <dbReference type="Proteomes" id="UP001283361"/>
    </source>
</evidence>
<dbReference type="AlphaFoldDB" id="A0AAE1EDZ7"/>
<gene>
    <name evidence="1" type="ORF">RRG08_033107</name>
</gene>